<gene>
    <name evidence="1" type="ORF">DILT_LOCUS9373</name>
</gene>
<sequence length="153" mass="17007">MDARKSLKAHIMPPKELHLAVNDILLANVNSCAQEEGAPYENSDEEDCEQAIGWIEMDDPVKVTCSSEPSLPAAQLEWLVNGEVLQPVNFWETKSTVDQSPSTRSGDQCQCGHLCGSQEEANVTTRHLNGSVIFRMRTFTVRICRMGNQDESL</sequence>
<dbReference type="EMBL" id="UYRU01056667">
    <property type="protein sequence ID" value="VDN13542.1"/>
    <property type="molecule type" value="Genomic_DNA"/>
</dbReference>
<evidence type="ECO:0000313" key="1">
    <source>
        <dbReference type="EMBL" id="VDN13542.1"/>
    </source>
</evidence>
<proteinExistence type="predicted"/>
<dbReference type="SUPFAM" id="SSF48726">
    <property type="entry name" value="Immunoglobulin"/>
    <property type="match status" value="1"/>
</dbReference>
<dbReference type="AlphaFoldDB" id="A0A3P7NZ98"/>
<organism evidence="1 2">
    <name type="scientific">Dibothriocephalus latus</name>
    <name type="common">Fish tapeworm</name>
    <name type="synonym">Diphyllobothrium latum</name>
    <dbReference type="NCBI Taxonomy" id="60516"/>
    <lineage>
        <taxon>Eukaryota</taxon>
        <taxon>Metazoa</taxon>
        <taxon>Spiralia</taxon>
        <taxon>Lophotrochozoa</taxon>
        <taxon>Platyhelminthes</taxon>
        <taxon>Cestoda</taxon>
        <taxon>Eucestoda</taxon>
        <taxon>Diphyllobothriidea</taxon>
        <taxon>Diphyllobothriidae</taxon>
        <taxon>Dibothriocephalus</taxon>
    </lineage>
</organism>
<name>A0A3P7NZ98_DIBLA</name>
<keyword evidence="2" id="KW-1185">Reference proteome</keyword>
<reference evidence="1 2" key="1">
    <citation type="submission" date="2018-11" db="EMBL/GenBank/DDBJ databases">
        <authorList>
            <consortium name="Pathogen Informatics"/>
        </authorList>
    </citation>
    <scope>NUCLEOTIDE SEQUENCE [LARGE SCALE GENOMIC DNA]</scope>
</reference>
<dbReference type="InterPro" id="IPR036179">
    <property type="entry name" value="Ig-like_dom_sf"/>
</dbReference>
<evidence type="ECO:0000313" key="2">
    <source>
        <dbReference type="Proteomes" id="UP000281553"/>
    </source>
</evidence>
<dbReference type="OrthoDB" id="10015491at2759"/>
<dbReference type="Proteomes" id="UP000281553">
    <property type="component" value="Unassembled WGS sequence"/>
</dbReference>
<protein>
    <submittedName>
        <fullName evidence="1">Uncharacterized protein</fullName>
    </submittedName>
</protein>
<accession>A0A3P7NZ98</accession>